<dbReference type="RefSeq" id="WP_105020033.1">
    <property type="nucleotide sequence ID" value="NZ_MSCM01000001.1"/>
</dbReference>
<dbReference type="InterPro" id="IPR036188">
    <property type="entry name" value="FAD/NAD-bd_sf"/>
</dbReference>
<dbReference type="PANTHER" id="PTHR13847">
    <property type="entry name" value="SARCOSINE DEHYDROGENASE-RELATED"/>
    <property type="match status" value="1"/>
</dbReference>
<accession>A0A2S7WV80</accession>
<dbReference type="OrthoDB" id="9772081at2"/>
<evidence type="ECO:0000259" key="2">
    <source>
        <dbReference type="Pfam" id="PF01266"/>
    </source>
</evidence>
<dbReference type="Proteomes" id="UP000239068">
    <property type="component" value="Unassembled WGS sequence"/>
</dbReference>
<dbReference type="Gene3D" id="3.30.9.10">
    <property type="entry name" value="D-Amino Acid Oxidase, subunit A, domain 2"/>
    <property type="match status" value="1"/>
</dbReference>
<organism evidence="3 4">
    <name type="scientific">Polaribacter glomeratus</name>
    <dbReference type="NCBI Taxonomy" id="102"/>
    <lineage>
        <taxon>Bacteria</taxon>
        <taxon>Pseudomonadati</taxon>
        <taxon>Bacteroidota</taxon>
        <taxon>Flavobacteriia</taxon>
        <taxon>Flavobacteriales</taxon>
        <taxon>Flavobacteriaceae</taxon>
    </lineage>
</organism>
<comment type="caution">
    <text evidence="3">The sequence shown here is derived from an EMBL/GenBank/DDBJ whole genome shotgun (WGS) entry which is preliminary data.</text>
</comment>
<evidence type="ECO:0000313" key="3">
    <source>
        <dbReference type="EMBL" id="PQJ81458.1"/>
    </source>
</evidence>
<evidence type="ECO:0000256" key="1">
    <source>
        <dbReference type="ARBA" id="ARBA00023002"/>
    </source>
</evidence>
<dbReference type="AlphaFoldDB" id="A0A2S7WV80"/>
<reference evidence="3 4" key="1">
    <citation type="submission" date="2016-12" db="EMBL/GenBank/DDBJ databases">
        <title>Trade-off between light-utilization and light-protection in marine flavobacteria.</title>
        <authorList>
            <person name="Kumagai Y."/>
            <person name="Yoshizawa S."/>
            <person name="Kogure K."/>
            <person name="Iwasaki W."/>
        </authorList>
    </citation>
    <scope>NUCLEOTIDE SEQUENCE [LARGE SCALE GENOMIC DNA]</scope>
    <source>
        <strain evidence="3 4">ATCC 43844</strain>
    </source>
</reference>
<protein>
    <recommendedName>
        <fullName evidence="2">FAD dependent oxidoreductase domain-containing protein</fullName>
    </recommendedName>
</protein>
<keyword evidence="1" id="KW-0560">Oxidoreductase</keyword>
<dbReference type="SUPFAM" id="SSF51905">
    <property type="entry name" value="FAD/NAD(P)-binding domain"/>
    <property type="match status" value="1"/>
</dbReference>
<dbReference type="Gene3D" id="3.50.50.60">
    <property type="entry name" value="FAD/NAD(P)-binding domain"/>
    <property type="match status" value="1"/>
</dbReference>
<keyword evidence="4" id="KW-1185">Reference proteome</keyword>
<dbReference type="EMBL" id="MSCM01000001">
    <property type="protein sequence ID" value="PQJ81458.1"/>
    <property type="molecule type" value="Genomic_DNA"/>
</dbReference>
<dbReference type="GO" id="GO:0016491">
    <property type="term" value="F:oxidoreductase activity"/>
    <property type="evidence" value="ECO:0007669"/>
    <property type="project" value="UniProtKB-KW"/>
</dbReference>
<dbReference type="InterPro" id="IPR006076">
    <property type="entry name" value="FAD-dep_OxRdtase"/>
</dbReference>
<gene>
    <name evidence="3" type="ORF">BTO16_02190</name>
</gene>
<dbReference type="Pfam" id="PF01266">
    <property type="entry name" value="DAO"/>
    <property type="match status" value="1"/>
</dbReference>
<sequence>MATSIVICGAGIAGISTAYYLLKNNCKSKVVLVDKNQPLSFTTSKSGENYRDYWPQECMQNFVSRSILLMKDLRLKYGSDSFKMIESGYNFISHHKENPIFDIESNDKSKALLEKIDDTAIIQRDYPYLDKKIAKIIKIKNAGKIDVYDLGNLLLREAKKMGLQFIQSEVLSISKINGDYKVNLASKETLNASKIVISSGPFINTIANMLDLHFPVINTLQRKFIIPDPKNIIPKNMPFTIYADSQKLNWSKDEIAFFSSDEKLHWLLQEFPGGLHIKPETEGIKLGWAFQTESEIPEWHPKNFDLFPQAVLKGASRFIPELAAYEEDIPTPIIEYAGYYTRTKENWPIIGPTKEKNVFVVGALAGYGTMSACAAGELCANHILKSIDLPSYAEYFHPLKYENPKIMNLINNLKSDGQL</sequence>
<dbReference type="GO" id="GO:0005737">
    <property type="term" value="C:cytoplasm"/>
    <property type="evidence" value="ECO:0007669"/>
    <property type="project" value="TreeGrafter"/>
</dbReference>
<dbReference type="PANTHER" id="PTHR13847:SF287">
    <property type="entry name" value="FAD-DEPENDENT OXIDOREDUCTASE DOMAIN-CONTAINING PROTEIN 1"/>
    <property type="match status" value="1"/>
</dbReference>
<proteinExistence type="predicted"/>
<evidence type="ECO:0000313" key="4">
    <source>
        <dbReference type="Proteomes" id="UP000239068"/>
    </source>
</evidence>
<name>A0A2S7WV80_9FLAO</name>
<feature type="domain" description="FAD dependent oxidoreductase" evidence="2">
    <location>
        <begin position="5"/>
        <end position="380"/>
    </location>
</feature>